<gene>
    <name evidence="4" type="ORF">ODALV1_LOCUS9215</name>
</gene>
<dbReference type="Gene3D" id="3.30.420.10">
    <property type="entry name" value="Ribonuclease H-like superfamily/Ribonuclease H"/>
    <property type="match status" value="1"/>
</dbReference>
<dbReference type="InterPro" id="IPR036397">
    <property type="entry name" value="RNaseH_sf"/>
</dbReference>
<evidence type="ECO:0000313" key="4">
    <source>
        <dbReference type="EMBL" id="CAL8095938.1"/>
    </source>
</evidence>
<accession>A0ABP1QAP1</accession>
<feature type="transmembrane region" description="Helical" evidence="2">
    <location>
        <begin position="639"/>
        <end position="661"/>
    </location>
</feature>
<protein>
    <recommendedName>
        <fullName evidence="3">Reverse transcriptase Ty1/copia-type domain-containing protein</fullName>
    </recommendedName>
</protein>
<keyword evidence="5" id="KW-1185">Reference proteome</keyword>
<sequence length="1166" mass="133258">MRVENAITYVPQSYETTVHSRKETPYTSENEQDTDSQKDDFVTHGEEAQPEASNRKKNDASGKTITVNIETKDGTFQAEIPANGKAKIKLPKTKSSMQLRNRDGLKPPERFQANLANCHDEPQTVQEALDSAEREEWMKAMEEEMQSHRENGTWQLVSKPEYRKILHSKWVFKAKRNEDGSINRYKARLVVKGFEQKEGIDFNETFSSVCRYESIRLLVAIVAADNLEMMQFDIKTAFLYGELEEEIYMQQPEGFETQDNLACLLLKSLYGLRQAPRVWNNTFKKFLQDNNFEASTSDPSVFIGYNGNDKVYLALYVDDGLLIARMKTTLTEILRQMQRVFDTKVSEVETFVGINVQRDDDGGIFLGQKGFINSLLIKFNMQDCNQASVPMQPNLDLSPAENIETEYPFRQLIGSLLFLSRTTRPDIAFAVARLSQFTTCFDERHWTYGKHVLRYLKGTQDYGLYYGPDQTTIILTGYTDSDYAGDRNDRKSTSGYVFFLNEAPISWRSCKQDGISLSTTEAEYKALSSGAKEAAWIRRLVEELGYEQPEPTEIFVDNQSAIRLSKNPEFHNRSKHIEVRFHHVRNLIEEKQIDVSYVPTENQLADGLTKPLMREKFQTMRDKIGVKPRRQDSSSTSSLFARTMMLLAFLGTIQSGIAVHMQNSIPVLWKKGETPIASGYLQVSLNIKFLNPCSLLTEEIIHADLLKEAIEKCNEMYEDCFVTEIGEICPKKQWTEVLLHRKKRFLPLVILGGIILYHAVVAGLAITATVMSSQNAVSIAEMKANHKIEKLNREKLEDQVKIQGEMIKDIQLRFNQTISRLMVHQKDYNELKDKSISTSFAISYITSRLLNGKSIIKEAARAWQDKKVYGPFLDHLNITFPCEKECPVKYAKAMKCELSPANNMLYMDIAVPLINQNAILIEADPFRLMLRKNNQTCSVKYNGPENVILSLKDHCIYPVDVRHSIKEDILIAPDHGQCADTSSISDNTKYFMVEHCVDQHPHDERDYVQVKLNDDAYHIYCPESEITIDERTQKCPSYVFMLPINSKFKINGVNFVSSKVTLEHSETWDPILTMRANYHLRPTVNWDDLLLGEGDMVPDFPRSHSELEHITSYGFWAFILAVLILVVVAAVGVGMIVKWKRSRVITVEAHAMESIKPSAPVEVSPD</sequence>
<feature type="compositionally biased region" description="Basic and acidic residues" evidence="1">
    <location>
        <begin position="35"/>
        <end position="60"/>
    </location>
</feature>
<feature type="region of interest" description="Disordered" evidence="1">
    <location>
        <begin position="1"/>
        <end position="63"/>
    </location>
</feature>
<feature type="transmembrane region" description="Helical" evidence="2">
    <location>
        <begin position="1113"/>
        <end position="1137"/>
    </location>
</feature>
<evidence type="ECO:0000259" key="3">
    <source>
        <dbReference type="Pfam" id="PF07727"/>
    </source>
</evidence>
<proteinExistence type="predicted"/>
<dbReference type="PANTHER" id="PTHR11439">
    <property type="entry name" value="GAG-POL-RELATED RETROTRANSPOSON"/>
    <property type="match status" value="1"/>
</dbReference>
<dbReference type="InterPro" id="IPR043502">
    <property type="entry name" value="DNA/RNA_pol_sf"/>
</dbReference>
<keyword evidence="2" id="KW-0812">Transmembrane</keyword>
<evidence type="ECO:0000313" key="5">
    <source>
        <dbReference type="Proteomes" id="UP001642540"/>
    </source>
</evidence>
<keyword evidence="2" id="KW-1133">Transmembrane helix</keyword>
<dbReference type="Pfam" id="PF07727">
    <property type="entry name" value="RVT_2"/>
    <property type="match status" value="1"/>
</dbReference>
<dbReference type="CDD" id="cd09272">
    <property type="entry name" value="RNase_HI_RT_Ty1"/>
    <property type="match status" value="1"/>
</dbReference>
<name>A0ABP1QAP1_9HEXA</name>
<keyword evidence="2" id="KW-0472">Membrane</keyword>
<evidence type="ECO:0000256" key="1">
    <source>
        <dbReference type="SAM" id="MobiDB-lite"/>
    </source>
</evidence>
<comment type="caution">
    <text evidence="4">The sequence shown here is derived from an EMBL/GenBank/DDBJ whole genome shotgun (WGS) entry which is preliminary data.</text>
</comment>
<dbReference type="PANTHER" id="PTHR11439:SF483">
    <property type="entry name" value="PEPTIDE SYNTHASE GLIP-LIKE, PUTATIVE (AFU_ORTHOLOGUE AFUA_3G12920)-RELATED"/>
    <property type="match status" value="1"/>
</dbReference>
<dbReference type="InterPro" id="IPR013103">
    <property type="entry name" value="RVT_2"/>
</dbReference>
<dbReference type="SUPFAM" id="SSF56672">
    <property type="entry name" value="DNA/RNA polymerases"/>
    <property type="match status" value="1"/>
</dbReference>
<feature type="transmembrane region" description="Helical" evidence="2">
    <location>
        <begin position="745"/>
        <end position="766"/>
    </location>
</feature>
<dbReference type="Proteomes" id="UP001642540">
    <property type="component" value="Unassembled WGS sequence"/>
</dbReference>
<evidence type="ECO:0000256" key="2">
    <source>
        <dbReference type="SAM" id="Phobius"/>
    </source>
</evidence>
<feature type="domain" description="Reverse transcriptase Ty1/copia-type" evidence="3">
    <location>
        <begin position="151"/>
        <end position="392"/>
    </location>
</feature>
<reference evidence="4 5" key="1">
    <citation type="submission" date="2024-08" db="EMBL/GenBank/DDBJ databases">
        <authorList>
            <person name="Cucini C."/>
            <person name="Frati F."/>
        </authorList>
    </citation>
    <scope>NUCLEOTIDE SEQUENCE [LARGE SCALE GENOMIC DNA]</scope>
</reference>
<organism evidence="4 5">
    <name type="scientific">Orchesella dallaii</name>
    <dbReference type="NCBI Taxonomy" id="48710"/>
    <lineage>
        <taxon>Eukaryota</taxon>
        <taxon>Metazoa</taxon>
        <taxon>Ecdysozoa</taxon>
        <taxon>Arthropoda</taxon>
        <taxon>Hexapoda</taxon>
        <taxon>Collembola</taxon>
        <taxon>Entomobryomorpha</taxon>
        <taxon>Entomobryoidea</taxon>
        <taxon>Orchesellidae</taxon>
        <taxon>Orchesellinae</taxon>
        <taxon>Orchesella</taxon>
    </lineage>
</organism>
<dbReference type="EMBL" id="CAXLJM020000027">
    <property type="protein sequence ID" value="CAL8095938.1"/>
    <property type="molecule type" value="Genomic_DNA"/>
</dbReference>